<dbReference type="InterPro" id="IPR051319">
    <property type="entry name" value="Oligoribo/pAp-PDE_c-di-AMP_PDE"/>
</dbReference>
<sequence>MWNETKQLIQKAQRIGVMLPLSYGIDEFAAGLVLKTALTALGKTAVFTREVLPPKQWHFLLSGTSEPAAPGECVLSIPIASSPIKQIRYETDAEFVHIVLTPRNAEIKKEDVRVHARTIEYDLIITIGIPGPEHFGKEFEEHPPLFYKNPIINIDISPKNDRFATINAVNVRTSSLSELVYELLTDELDADIRKEDASWLLAGIIERTENFCGAGTTPSSLEVASFLLEVGADKDAIIRARHKTVPLPLLQLWGRAAIRSRFDEKTSLLWTFVPATDFLTTNTSPEDISFVLAKFKEYFQAPRAFVTLYEHPQKKWIETVLAPIHADLAERMREHKELREHATGFLHAKTPKTFLEAEERVHKLLGELS</sequence>
<organism evidence="1 2">
    <name type="scientific">Candidatus Sungbacteria bacterium RIFCSPHIGHO2_02_FULL_51_29</name>
    <dbReference type="NCBI Taxonomy" id="1802273"/>
    <lineage>
        <taxon>Bacteria</taxon>
        <taxon>Candidatus Sungiibacteriota</taxon>
    </lineage>
</organism>
<dbReference type="Gene3D" id="3.90.1640.10">
    <property type="entry name" value="inorganic pyrophosphatase (n-terminal core)"/>
    <property type="match status" value="1"/>
</dbReference>
<name>A0A1G2KXB4_9BACT</name>
<protein>
    <submittedName>
        <fullName evidence="1">Uncharacterized protein</fullName>
    </submittedName>
</protein>
<dbReference type="InterPro" id="IPR038763">
    <property type="entry name" value="DHH_sf"/>
</dbReference>
<dbReference type="SUPFAM" id="SSF64182">
    <property type="entry name" value="DHH phosphoesterases"/>
    <property type="match status" value="1"/>
</dbReference>
<gene>
    <name evidence="1" type="ORF">A3C16_04285</name>
</gene>
<evidence type="ECO:0000313" key="2">
    <source>
        <dbReference type="Proteomes" id="UP000177811"/>
    </source>
</evidence>
<accession>A0A1G2KXB4</accession>
<reference evidence="1 2" key="1">
    <citation type="journal article" date="2016" name="Nat. Commun.">
        <title>Thousands of microbial genomes shed light on interconnected biogeochemical processes in an aquifer system.</title>
        <authorList>
            <person name="Anantharaman K."/>
            <person name="Brown C.T."/>
            <person name="Hug L.A."/>
            <person name="Sharon I."/>
            <person name="Castelle C.J."/>
            <person name="Probst A.J."/>
            <person name="Thomas B.C."/>
            <person name="Singh A."/>
            <person name="Wilkins M.J."/>
            <person name="Karaoz U."/>
            <person name="Brodie E.L."/>
            <person name="Williams K.H."/>
            <person name="Hubbard S.S."/>
            <person name="Banfield J.F."/>
        </authorList>
    </citation>
    <scope>NUCLEOTIDE SEQUENCE [LARGE SCALE GENOMIC DNA]</scope>
</reference>
<dbReference type="Proteomes" id="UP000177811">
    <property type="component" value="Unassembled WGS sequence"/>
</dbReference>
<evidence type="ECO:0000313" key="1">
    <source>
        <dbReference type="EMBL" id="OHA04048.1"/>
    </source>
</evidence>
<dbReference type="PANTHER" id="PTHR47618:SF1">
    <property type="entry name" value="BIFUNCTIONAL OLIGORIBONUCLEASE AND PAP PHOSPHATASE NRNA"/>
    <property type="match status" value="1"/>
</dbReference>
<dbReference type="AlphaFoldDB" id="A0A1G2KXB4"/>
<dbReference type="EMBL" id="MHQL01000002">
    <property type="protein sequence ID" value="OHA04048.1"/>
    <property type="molecule type" value="Genomic_DNA"/>
</dbReference>
<proteinExistence type="predicted"/>
<dbReference type="PANTHER" id="PTHR47618">
    <property type="entry name" value="BIFUNCTIONAL OLIGORIBONUCLEASE AND PAP PHOSPHATASE NRNA"/>
    <property type="match status" value="1"/>
</dbReference>
<comment type="caution">
    <text evidence="1">The sequence shown here is derived from an EMBL/GenBank/DDBJ whole genome shotgun (WGS) entry which is preliminary data.</text>
</comment>